<dbReference type="Pfam" id="PF01997">
    <property type="entry name" value="Translin"/>
    <property type="match status" value="1"/>
</dbReference>
<evidence type="ECO:0000313" key="2">
    <source>
        <dbReference type="EMBL" id="QLJ52272.1"/>
    </source>
</evidence>
<dbReference type="SUPFAM" id="SSF74784">
    <property type="entry name" value="Translin"/>
    <property type="match status" value="1"/>
</dbReference>
<dbReference type="Proteomes" id="UP000510821">
    <property type="component" value="Chromosome"/>
</dbReference>
<dbReference type="EMBL" id="CP058998">
    <property type="protein sequence ID" value="QLJ52272.1"/>
    <property type="molecule type" value="Genomic_DNA"/>
</dbReference>
<evidence type="ECO:0000313" key="3">
    <source>
        <dbReference type="Proteomes" id="UP000510821"/>
    </source>
</evidence>
<evidence type="ECO:0008006" key="4">
    <source>
        <dbReference type="Google" id="ProtNLM"/>
    </source>
</evidence>
<accession>A0A7D5XGY8</accession>
<gene>
    <name evidence="2" type="ORF">Sv326_0097</name>
</gene>
<proteinExistence type="predicted"/>
<organism evidence="2 3">
    <name type="scientific">Fermentimicrarchaeum limneticum</name>
    <dbReference type="NCBI Taxonomy" id="2795018"/>
    <lineage>
        <taxon>Archaea</taxon>
        <taxon>Candidatus Micrarchaeota</taxon>
        <taxon>Candidatus Fermentimicrarchaeales</taxon>
        <taxon>Candidatus Fermentimicrarchaeaceae</taxon>
        <taxon>Candidatus Fermentimicrarchaeum</taxon>
    </lineage>
</organism>
<dbReference type="GO" id="GO:0043565">
    <property type="term" value="F:sequence-specific DNA binding"/>
    <property type="evidence" value="ECO:0007669"/>
    <property type="project" value="InterPro"/>
</dbReference>
<dbReference type="GO" id="GO:0046872">
    <property type="term" value="F:metal ion binding"/>
    <property type="evidence" value="ECO:0007669"/>
    <property type="project" value="UniProtKB-KW"/>
</dbReference>
<dbReference type="AlphaFoldDB" id="A0A7D5XGY8"/>
<keyword evidence="1" id="KW-0460">Magnesium</keyword>
<sequence length="184" mass="21568">MSKLDSSIGKIVKILEGEEKEQDELLRLTREIVRGCSVAIKCIHSKELKECEKQIEAVERMVEKMRKADGFENITMQAYQEYAEARVLLSVIGRKDIPTYEELKIPFKAYLLGLLDCVGELRREMLEELKRGDKKKADYYFSKMDELYEALLPLRFSNSLLPNFRRKQDVARMQLEQARSELLR</sequence>
<dbReference type="KEGG" id="flt:Sv326_0097"/>
<dbReference type="InterPro" id="IPR002848">
    <property type="entry name" value="Translin_fam"/>
</dbReference>
<dbReference type="InterPro" id="IPR036081">
    <property type="entry name" value="Translin_sf"/>
</dbReference>
<keyword evidence="1" id="KW-0479">Metal-binding</keyword>
<reference evidence="3" key="1">
    <citation type="submission" date="2020-07" db="EMBL/GenBank/DDBJ databases">
        <title>Metabolic diversity and evolutionary history of the archaeal phylum ###Micrarchaeota### uncovered from a freshwater lake metagenome.</title>
        <authorList>
            <person name="Kadnikov V.V."/>
            <person name="Savvichev A.S."/>
            <person name="Mardanov A.V."/>
            <person name="Beletsky A.V."/>
            <person name="Chupakov A.V."/>
            <person name="Kokryatskaya N.M."/>
            <person name="Pimenov N.V."/>
            <person name="Ravin N.V."/>
        </authorList>
    </citation>
    <scope>NUCLEOTIDE SEQUENCE [LARGE SCALE GENOMIC DNA]</scope>
</reference>
<dbReference type="Gene3D" id="1.20.58.2140">
    <property type="match status" value="1"/>
</dbReference>
<dbReference type="CDD" id="cd14820">
    <property type="entry name" value="TRAX"/>
    <property type="match status" value="1"/>
</dbReference>
<evidence type="ECO:0000256" key="1">
    <source>
        <dbReference type="PIRSR" id="PIRSR602848-1"/>
    </source>
</evidence>
<protein>
    <recommendedName>
        <fullName evidence="4">Translin family protein</fullName>
    </recommendedName>
</protein>
<feature type="binding site" evidence="1">
    <location>
        <position position="120"/>
    </location>
    <ligand>
        <name>Mg(2+)</name>
        <dbReference type="ChEBI" id="CHEBI:18420"/>
    </ligand>
</feature>
<name>A0A7D5XGY8_FERL1</name>